<evidence type="ECO:0000256" key="1">
    <source>
        <dbReference type="ARBA" id="ARBA00023015"/>
    </source>
</evidence>
<evidence type="ECO:0000256" key="3">
    <source>
        <dbReference type="ARBA" id="ARBA00023163"/>
    </source>
</evidence>
<keyword evidence="3" id="KW-0804">Transcription</keyword>
<dbReference type="InterPro" id="IPR018060">
    <property type="entry name" value="HTH_AraC"/>
</dbReference>
<reference evidence="5" key="1">
    <citation type="submission" date="2020-08" db="EMBL/GenBank/DDBJ databases">
        <title>Genome public.</title>
        <authorList>
            <person name="Liu C."/>
            <person name="Sun Q."/>
        </authorList>
    </citation>
    <scope>NUCLEOTIDE SEQUENCE</scope>
    <source>
        <strain evidence="5">NSJ-32</strain>
    </source>
</reference>
<evidence type="ECO:0000313" key="6">
    <source>
        <dbReference type="Proteomes" id="UP000657006"/>
    </source>
</evidence>
<comment type="caution">
    <text evidence="5">The sequence shown here is derived from an EMBL/GenBank/DDBJ whole genome shotgun (WGS) entry which is preliminary data.</text>
</comment>
<gene>
    <name evidence="5" type="ORF">H8730_09530</name>
</gene>
<dbReference type="SUPFAM" id="SSF51215">
    <property type="entry name" value="Regulatory protein AraC"/>
    <property type="match status" value="1"/>
</dbReference>
<evidence type="ECO:0000313" key="5">
    <source>
        <dbReference type="EMBL" id="MBC8543787.1"/>
    </source>
</evidence>
<keyword evidence="2" id="KW-0238">DNA-binding</keyword>
<organism evidence="5 6">
    <name type="scientific">Bianquea renquensis</name>
    <dbReference type="NCBI Taxonomy" id="2763661"/>
    <lineage>
        <taxon>Bacteria</taxon>
        <taxon>Bacillati</taxon>
        <taxon>Bacillota</taxon>
        <taxon>Clostridia</taxon>
        <taxon>Eubacteriales</taxon>
        <taxon>Bianqueaceae</taxon>
        <taxon>Bianquea</taxon>
    </lineage>
</organism>
<dbReference type="InterPro" id="IPR003313">
    <property type="entry name" value="AraC-bd"/>
</dbReference>
<dbReference type="InterPro" id="IPR014710">
    <property type="entry name" value="RmlC-like_jellyroll"/>
</dbReference>
<dbReference type="SUPFAM" id="SSF46689">
    <property type="entry name" value="Homeodomain-like"/>
    <property type="match status" value="2"/>
</dbReference>
<dbReference type="SMART" id="SM00342">
    <property type="entry name" value="HTH_ARAC"/>
    <property type="match status" value="1"/>
</dbReference>
<protein>
    <submittedName>
        <fullName evidence="5">Helix-turn-helix transcriptional regulator</fullName>
    </submittedName>
</protein>
<feature type="domain" description="HTH araC/xylS-type" evidence="4">
    <location>
        <begin position="145"/>
        <end position="243"/>
    </location>
</feature>
<dbReference type="Pfam" id="PF12833">
    <property type="entry name" value="HTH_18"/>
    <property type="match status" value="1"/>
</dbReference>
<dbReference type="PROSITE" id="PS01124">
    <property type="entry name" value="HTH_ARAC_FAMILY_2"/>
    <property type="match status" value="1"/>
</dbReference>
<name>A0A926DU64_9FIRM</name>
<sequence>MKYLSSGEFHSQGSWIHPRRVLDSNEIIVMTEGHAYIDEDGTSYVLHAGDALLLEKGKEHGGYKENQAQEPVGFYWVHFRGGQWKKKYCTLPQPYQIQLLFRQLLHYSNTIQYPVEASDACAALILMEFNAQQDMAADTRAASLGKVCEWIRINADSKITVRTVAQKFGYHEDYMTRLFKDQFGIGMKAYINEERTKRIKGLLLTTSYPIKQIASMSGFDDYKEFLKFFRYHEGLSPSSFRKLYFNTHLNKR</sequence>
<keyword evidence="6" id="KW-1185">Reference proteome</keyword>
<dbReference type="RefSeq" id="WP_177720100.1">
    <property type="nucleotide sequence ID" value="NZ_JACRSQ010000012.1"/>
</dbReference>
<dbReference type="GO" id="GO:0003700">
    <property type="term" value="F:DNA-binding transcription factor activity"/>
    <property type="evidence" value="ECO:0007669"/>
    <property type="project" value="InterPro"/>
</dbReference>
<proteinExistence type="predicted"/>
<dbReference type="EMBL" id="JACRSQ010000012">
    <property type="protein sequence ID" value="MBC8543787.1"/>
    <property type="molecule type" value="Genomic_DNA"/>
</dbReference>
<dbReference type="PANTHER" id="PTHR43280:SF2">
    <property type="entry name" value="HTH-TYPE TRANSCRIPTIONAL REGULATOR EXSA"/>
    <property type="match status" value="1"/>
</dbReference>
<dbReference type="AlphaFoldDB" id="A0A926DU64"/>
<dbReference type="Pfam" id="PF02311">
    <property type="entry name" value="AraC_binding"/>
    <property type="match status" value="1"/>
</dbReference>
<evidence type="ECO:0000256" key="2">
    <source>
        <dbReference type="ARBA" id="ARBA00023125"/>
    </source>
</evidence>
<dbReference type="Proteomes" id="UP000657006">
    <property type="component" value="Unassembled WGS sequence"/>
</dbReference>
<dbReference type="InterPro" id="IPR009057">
    <property type="entry name" value="Homeodomain-like_sf"/>
</dbReference>
<dbReference type="GO" id="GO:0043565">
    <property type="term" value="F:sequence-specific DNA binding"/>
    <property type="evidence" value="ECO:0007669"/>
    <property type="project" value="InterPro"/>
</dbReference>
<dbReference type="Gene3D" id="2.60.120.10">
    <property type="entry name" value="Jelly Rolls"/>
    <property type="match status" value="1"/>
</dbReference>
<evidence type="ECO:0000259" key="4">
    <source>
        <dbReference type="PROSITE" id="PS01124"/>
    </source>
</evidence>
<dbReference type="PANTHER" id="PTHR43280">
    <property type="entry name" value="ARAC-FAMILY TRANSCRIPTIONAL REGULATOR"/>
    <property type="match status" value="1"/>
</dbReference>
<keyword evidence="1" id="KW-0805">Transcription regulation</keyword>
<dbReference type="InterPro" id="IPR037923">
    <property type="entry name" value="HTH-like"/>
</dbReference>
<dbReference type="Gene3D" id="1.10.10.60">
    <property type="entry name" value="Homeodomain-like"/>
    <property type="match status" value="2"/>
</dbReference>
<accession>A0A926DU64</accession>